<dbReference type="Gene3D" id="3.80.10.10">
    <property type="entry name" value="Ribonuclease Inhibitor"/>
    <property type="match status" value="1"/>
</dbReference>
<sequence>MSPVHTVIPLLCVSLSCRLWDCGLTDTGFGDLAAVLRTNQSLTVLNLGGNKLGDAGVQLLCDGLKHPNGKLQKLESCASKICTQHLVSPGMCYDNCIYVPPLPFPYPTCEPRSGESLPTSLELAFSTVTPNTVNASGGDALIPSGYYLQSVFPGFVKCEKGIRYHREN</sequence>
<evidence type="ECO:0000313" key="6">
    <source>
        <dbReference type="Proteomes" id="UP000694380"/>
    </source>
</evidence>
<dbReference type="InterPro" id="IPR050637">
    <property type="entry name" value="NLRP_innate_immun_reg"/>
</dbReference>
<feature type="signal peptide" evidence="4">
    <location>
        <begin position="1"/>
        <end position="25"/>
    </location>
</feature>
<dbReference type="SMART" id="SM00368">
    <property type="entry name" value="LRR_RI"/>
    <property type="match status" value="2"/>
</dbReference>
<reference evidence="5" key="2">
    <citation type="submission" date="2025-09" db="UniProtKB">
        <authorList>
            <consortium name="Ensembl"/>
        </authorList>
    </citation>
    <scope>IDENTIFICATION</scope>
</reference>
<evidence type="ECO:0000256" key="4">
    <source>
        <dbReference type="SAM" id="SignalP"/>
    </source>
</evidence>
<dbReference type="GO" id="GO:0005737">
    <property type="term" value="C:cytoplasm"/>
    <property type="evidence" value="ECO:0007669"/>
    <property type="project" value="UniProtKB-SubCell"/>
</dbReference>
<keyword evidence="3" id="KW-0677">Repeat</keyword>
<keyword evidence="6" id="KW-1185">Reference proteome</keyword>
<dbReference type="InterPro" id="IPR001611">
    <property type="entry name" value="Leu-rich_rpt"/>
</dbReference>
<dbReference type="InterPro" id="IPR032675">
    <property type="entry name" value="LRR_dom_sf"/>
</dbReference>
<evidence type="ECO:0000256" key="2">
    <source>
        <dbReference type="ARBA" id="ARBA00022490"/>
    </source>
</evidence>
<protein>
    <submittedName>
        <fullName evidence="5">Uncharacterized protein</fullName>
    </submittedName>
</protein>
<keyword evidence="2" id="KW-0963">Cytoplasm</keyword>
<name>A0A8C3FAG0_CHRPI</name>
<evidence type="ECO:0000256" key="1">
    <source>
        <dbReference type="ARBA" id="ARBA00004496"/>
    </source>
</evidence>
<dbReference type="PANTHER" id="PTHR45690">
    <property type="entry name" value="NACHT, LRR AND PYD DOMAINS-CONTAINING PROTEIN 12"/>
    <property type="match status" value="1"/>
</dbReference>
<dbReference type="Pfam" id="PF13516">
    <property type="entry name" value="LRR_6"/>
    <property type="match status" value="1"/>
</dbReference>
<comment type="subcellular location">
    <subcellularLocation>
        <location evidence="1">Cytoplasm</location>
    </subcellularLocation>
</comment>
<keyword evidence="4" id="KW-0732">Signal</keyword>
<dbReference type="PANTHER" id="PTHR45690:SF19">
    <property type="entry name" value="NACHT, LRR AND PYD DOMAINS-CONTAINING PROTEIN 3"/>
    <property type="match status" value="1"/>
</dbReference>
<proteinExistence type="predicted"/>
<feature type="chain" id="PRO_5034163458" evidence="4">
    <location>
        <begin position="26"/>
        <end position="168"/>
    </location>
</feature>
<organism evidence="5 6">
    <name type="scientific">Chrysemys picta bellii</name>
    <name type="common">Western painted turtle</name>
    <name type="synonym">Emys bellii</name>
    <dbReference type="NCBI Taxonomy" id="8478"/>
    <lineage>
        <taxon>Eukaryota</taxon>
        <taxon>Metazoa</taxon>
        <taxon>Chordata</taxon>
        <taxon>Craniata</taxon>
        <taxon>Vertebrata</taxon>
        <taxon>Euteleostomi</taxon>
        <taxon>Archelosauria</taxon>
        <taxon>Testudinata</taxon>
        <taxon>Testudines</taxon>
        <taxon>Cryptodira</taxon>
        <taxon>Durocryptodira</taxon>
        <taxon>Testudinoidea</taxon>
        <taxon>Emydidae</taxon>
        <taxon>Chrysemys</taxon>
    </lineage>
</organism>
<dbReference type="GeneTree" id="ENSGT00950000185068"/>
<dbReference type="Proteomes" id="UP000694380">
    <property type="component" value="Unplaced"/>
</dbReference>
<dbReference type="AlphaFoldDB" id="A0A8C3FAG0"/>
<dbReference type="SUPFAM" id="SSF52047">
    <property type="entry name" value="RNI-like"/>
    <property type="match status" value="1"/>
</dbReference>
<evidence type="ECO:0000256" key="3">
    <source>
        <dbReference type="ARBA" id="ARBA00022737"/>
    </source>
</evidence>
<evidence type="ECO:0000313" key="5">
    <source>
        <dbReference type="Ensembl" id="ENSCPBP00000005431.1"/>
    </source>
</evidence>
<accession>A0A8C3FAG0</accession>
<dbReference type="Ensembl" id="ENSCPBT00000006599.1">
    <property type="protein sequence ID" value="ENSCPBP00000005431.1"/>
    <property type="gene ID" value="ENSCPBG00000004341.1"/>
</dbReference>
<reference evidence="5" key="1">
    <citation type="submission" date="2025-08" db="UniProtKB">
        <authorList>
            <consortium name="Ensembl"/>
        </authorList>
    </citation>
    <scope>IDENTIFICATION</scope>
</reference>